<proteinExistence type="predicted"/>
<evidence type="ECO:0000313" key="8">
    <source>
        <dbReference type="Proteomes" id="UP000555756"/>
    </source>
</evidence>
<dbReference type="Proteomes" id="UP000555756">
    <property type="component" value="Unassembled WGS sequence"/>
</dbReference>
<dbReference type="GO" id="GO:0016829">
    <property type="term" value="F:lyase activity"/>
    <property type="evidence" value="ECO:0007669"/>
    <property type="project" value="UniProtKB-KW"/>
</dbReference>
<feature type="chain" id="PRO_5030877020" evidence="5">
    <location>
        <begin position="29"/>
        <end position="171"/>
    </location>
</feature>
<dbReference type="InterPro" id="IPR036909">
    <property type="entry name" value="Cyt_c-like_dom_sf"/>
</dbReference>
<accession>A0A7W4JV34</accession>
<dbReference type="GO" id="GO:0009055">
    <property type="term" value="F:electron transfer activity"/>
    <property type="evidence" value="ECO:0007669"/>
    <property type="project" value="InterPro"/>
</dbReference>
<keyword evidence="2 4" id="KW-0479">Metal-binding</keyword>
<dbReference type="GO" id="GO:0020037">
    <property type="term" value="F:heme binding"/>
    <property type="evidence" value="ECO:0007669"/>
    <property type="project" value="InterPro"/>
</dbReference>
<evidence type="ECO:0000256" key="1">
    <source>
        <dbReference type="ARBA" id="ARBA00022617"/>
    </source>
</evidence>
<protein>
    <submittedName>
        <fullName evidence="7">Cystathionine beta-lyase</fullName>
    </submittedName>
</protein>
<dbReference type="InterPro" id="IPR009056">
    <property type="entry name" value="Cyt_c-like_dom"/>
</dbReference>
<dbReference type="Gene3D" id="1.10.760.10">
    <property type="entry name" value="Cytochrome c-like domain"/>
    <property type="match status" value="1"/>
</dbReference>
<evidence type="ECO:0000256" key="5">
    <source>
        <dbReference type="SAM" id="SignalP"/>
    </source>
</evidence>
<dbReference type="RefSeq" id="WP_183120585.1">
    <property type="nucleotide sequence ID" value="NZ_JABEQF010000016.1"/>
</dbReference>
<dbReference type="GO" id="GO:0046872">
    <property type="term" value="F:metal ion binding"/>
    <property type="evidence" value="ECO:0007669"/>
    <property type="project" value="UniProtKB-KW"/>
</dbReference>
<evidence type="ECO:0000313" key="7">
    <source>
        <dbReference type="EMBL" id="MBB2191462.1"/>
    </source>
</evidence>
<keyword evidence="5" id="KW-0732">Signal</keyword>
<comment type="caution">
    <text evidence="7">The sequence shown here is derived from an EMBL/GenBank/DDBJ whole genome shotgun (WGS) entry which is preliminary data.</text>
</comment>
<gene>
    <name evidence="7" type="ORF">HLH34_16115</name>
</gene>
<evidence type="ECO:0000256" key="4">
    <source>
        <dbReference type="PROSITE-ProRule" id="PRU00433"/>
    </source>
</evidence>
<dbReference type="EMBL" id="JABEQF010000016">
    <property type="protein sequence ID" value="MBB2191462.1"/>
    <property type="molecule type" value="Genomic_DNA"/>
</dbReference>
<dbReference type="AlphaFoldDB" id="A0A7W4JV34"/>
<feature type="signal peptide" evidence="5">
    <location>
        <begin position="1"/>
        <end position="28"/>
    </location>
</feature>
<organism evidence="7 8">
    <name type="scientific">Gluconacetobacter azotocaptans</name>
    <dbReference type="NCBI Taxonomy" id="142834"/>
    <lineage>
        <taxon>Bacteria</taxon>
        <taxon>Pseudomonadati</taxon>
        <taxon>Pseudomonadota</taxon>
        <taxon>Alphaproteobacteria</taxon>
        <taxon>Acetobacterales</taxon>
        <taxon>Acetobacteraceae</taxon>
        <taxon>Gluconacetobacter</taxon>
    </lineage>
</organism>
<feature type="domain" description="Cytochrome c" evidence="6">
    <location>
        <begin position="32"/>
        <end position="114"/>
    </location>
</feature>
<keyword evidence="1 4" id="KW-0349">Heme</keyword>
<dbReference type="SUPFAM" id="SSF46626">
    <property type="entry name" value="Cytochrome c"/>
    <property type="match status" value="1"/>
</dbReference>
<evidence type="ECO:0000256" key="3">
    <source>
        <dbReference type="ARBA" id="ARBA00023004"/>
    </source>
</evidence>
<reference evidence="7 8" key="1">
    <citation type="submission" date="2020-04" db="EMBL/GenBank/DDBJ databases">
        <title>Description of novel Gluconacetobacter.</title>
        <authorList>
            <person name="Sombolestani A."/>
        </authorList>
    </citation>
    <scope>NUCLEOTIDE SEQUENCE [LARGE SCALE GENOMIC DNA]</scope>
    <source>
        <strain evidence="7 8">LMG 21311</strain>
    </source>
</reference>
<evidence type="ECO:0000259" key="6">
    <source>
        <dbReference type="PROSITE" id="PS51007"/>
    </source>
</evidence>
<keyword evidence="3 4" id="KW-0408">Iron</keyword>
<dbReference type="PROSITE" id="PS51007">
    <property type="entry name" value="CYTC"/>
    <property type="match status" value="1"/>
</dbReference>
<sequence length="171" mass="18110">MKRVLAPRALAGMLASMLCVAACPVARAADNSAVERRAVTFNHAQTNYMLHCGGCHGTLGLSPPHSVPLLRGQAGWLVCDAQGRAYVDGLPNVTRASLSDADLADVLNFVIFTLGATPGSVHAAPFTAREVGVMRAAPESTVPLHLRRQQAVERIIKVCGAPQSLLDYKPM</sequence>
<keyword evidence="7" id="KW-0456">Lyase</keyword>
<keyword evidence="8" id="KW-1185">Reference proteome</keyword>
<evidence type="ECO:0000256" key="2">
    <source>
        <dbReference type="ARBA" id="ARBA00022723"/>
    </source>
</evidence>
<name>A0A7W4JV34_9PROT</name>